<feature type="transmembrane region" description="Helical" evidence="9">
    <location>
        <begin position="100"/>
        <end position="120"/>
    </location>
</feature>
<keyword evidence="13" id="KW-1185">Reference proteome</keyword>
<dbReference type="InterPro" id="IPR057433">
    <property type="entry name" value="LMF1/2_C"/>
</dbReference>
<comment type="similarity">
    <text evidence="2">Belongs to the lipase maturation factor family.</text>
</comment>
<feature type="transmembrane region" description="Helical" evidence="9">
    <location>
        <begin position="12"/>
        <end position="32"/>
    </location>
</feature>
<feature type="domain" description="Lipase maturation factor 1/2 C-terminal" evidence="11">
    <location>
        <begin position="344"/>
        <end position="478"/>
    </location>
</feature>
<evidence type="ECO:0000256" key="4">
    <source>
        <dbReference type="ARBA" id="ARBA00022824"/>
    </source>
</evidence>
<accession>A0ABX7NZS8</accession>
<keyword evidence="4" id="KW-0256">Endoplasmic reticulum</keyword>
<dbReference type="Proteomes" id="UP000662747">
    <property type="component" value="Chromosome"/>
</dbReference>
<feature type="domain" description="Lipase maturation factor 1/2 N-terminal" evidence="10">
    <location>
        <begin position="121"/>
        <end position="279"/>
    </location>
</feature>
<evidence type="ECO:0000256" key="9">
    <source>
        <dbReference type="SAM" id="Phobius"/>
    </source>
</evidence>
<comment type="subcellular location">
    <subcellularLocation>
        <location evidence="1">Endoplasmic reticulum membrane</location>
        <topology evidence="1">Multi-pass membrane protein</topology>
    </subcellularLocation>
</comment>
<dbReference type="PANTHER" id="PTHR14463:SF5">
    <property type="entry name" value="LIPASE MATURATION FACTOR 2"/>
    <property type="match status" value="1"/>
</dbReference>
<name>A0ABX7NZS8_9BACT</name>
<reference evidence="12 13" key="1">
    <citation type="submission" date="2021-02" db="EMBL/GenBank/DDBJ databases">
        <title>De Novo genome assembly of isolated myxobacteria.</title>
        <authorList>
            <person name="Stevens D.C."/>
        </authorList>
    </citation>
    <scope>NUCLEOTIDE SEQUENCE [LARGE SCALE GENOMIC DNA]</scope>
    <source>
        <strain evidence="13">SCPEA02</strain>
    </source>
</reference>
<evidence type="ECO:0000256" key="7">
    <source>
        <dbReference type="ARBA" id="ARBA00023180"/>
    </source>
</evidence>
<keyword evidence="5 9" id="KW-1133">Transmembrane helix</keyword>
<dbReference type="InterPro" id="IPR057434">
    <property type="entry name" value="LMF1/2_N"/>
</dbReference>
<dbReference type="PANTHER" id="PTHR14463">
    <property type="entry name" value="LIPASE MATURATION FACTOR"/>
    <property type="match status" value="1"/>
</dbReference>
<organism evidence="12 13">
    <name type="scientific">Pyxidicoccus parkwayensis</name>
    <dbReference type="NCBI Taxonomy" id="2813578"/>
    <lineage>
        <taxon>Bacteria</taxon>
        <taxon>Pseudomonadati</taxon>
        <taxon>Myxococcota</taxon>
        <taxon>Myxococcia</taxon>
        <taxon>Myxococcales</taxon>
        <taxon>Cystobacterineae</taxon>
        <taxon>Myxococcaceae</taxon>
        <taxon>Pyxidicoccus</taxon>
    </lineage>
</organism>
<dbReference type="Pfam" id="PF25179">
    <property type="entry name" value="LMF1_C"/>
    <property type="match status" value="1"/>
</dbReference>
<feature type="transmembrane region" description="Helical" evidence="9">
    <location>
        <begin position="294"/>
        <end position="313"/>
    </location>
</feature>
<keyword evidence="6 9" id="KW-0472">Membrane</keyword>
<sequence>MTAHGLARVRWWYLRGLGLVFCLAFASALPQVPELFGPQGLSPAAAWLDWARESLGSVEGVARLPTLLWLTGASTGAMRGMCIAGLLCGGLLVLNVAPRYALVGAWAAYLSLTVVGGEFLSFQWDVLLLETALVSLPLTPGHLWPPRVATEPRWEAVLLVRFLLFRLMVMSGLVKLASGDPTWRDFTALEYHYWTQPLPDALAYFAHQLPAALQRASAVAMFSIELLVPFLLFGPRRVRLVAATLLALLQVGILATGSYGFFNVLTLVLCIAALDDGVLRRLRLPRTEDVGPVRRSLVGTVAFTVFAVVYAVLGLSQDVGRVTPWSPPRLVATALDAVEPFRSINTYGLFAVMTTKREEILIEGSDDGKTWHEYLLRWRPGPVDERPRVATPHMPRLDWQMWFASLSTCRDNPWLLRLQDALLRDEPLVSEFFRDGTLPDTPPRFVRTVRYDYRFTDLATLRATGAWWTRRELGPYCPPLMLENGQLQRADVPSP</sequence>
<dbReference type="InterPro" id="IPR009613">
    <property type="entry name" value="LMF"/>
</dbReference>
<evidence type="ECO:0000313" key="13">
    <source>
        <dbReference type="Proteomes" id="UP000662747"/>
    </source>
</evidence>
<evidence type="ECO:0000256" key="1">
    <source>
        <dbReference type="ARBA" id="ARBA00004477"/>
    </source>
</evidence>
<dbReference type="Pfam" id="PF06762">
    <property type="entry name" value="LMF1"/>
    <property type="match status" value="1"/>
</dbReference>
<evidence type="ECO:0000256" key="5">
    <source>
        <dbReference type="ARBA" id="ARBA00022989"/>
    </source>
</evidence>
<feature type="transmembrane region" description="Helical" evidence="9">
    <location>
        <begin position="67"/>
        <end position="93"/>
    </location>
</feature>
<feature type="transmembrane region" description="Helical" evidence="9">
    <location>
        <begin position="212"/>
        <end position="233"/>
    </location>
</feature>
<protein>
    <recommendedName>
        <fullName evidence="8">Lipase maturation factor 2</fullName>
    </recommendedName>
</protein>
<evidence type="ECO:0000256" key="2">
    <source>
        <dbReference type="ARBA" id="ARBA00005512"/>
    </source>
</evidence>
<gene>
    <name evidence="12" type="ORF">JY651_04955</name>
</gene>
<evidence type="ECO:0000256" key="3">
    <source>
        <dbReference type="ARBA" id="ARBA00022692"/>
    </source>
</evidence>
<evidence type="ECO:0000259" key="10">
    <source>
        <dbReference type="Pfam" id="PF06762"/>
    </source>
</evidence>
<keyword evidence="3 9" id="KW-0812">Transmembrane</keyword>
<proteinExistence type="inferred from homology"/>
<dbReference type="EMBL" id="CP071090">
    <property type="protein sequence ID" value="QSQ24320.1"/>
    <property type="molecule type" value="Genomic_DNA"/>
</dbReference>
<keyword evidence="7" id="KW-0325">Glycoprotein</keyword>
<evidence type="ECO:0000313" key="12">
    <source>
        <dbReference type="EMBL" id="QSQ24320.1"/>
    </source>
</evidence>
<feature type="transmembrane region" description="Helical" evidence="9">
    <location>
        <begin position="245"/>
        <end position="274"/>
    </location>
</feature>
<evidence type="ECO:0000256" key="6">
    <source>
        <dbReference type="ARBA" id="ARBA00023136"/>
    </source>
</evidence>
<dbReference type="RefSeq" id="WP_206725886.1">
    <property type="nucleotide sequence ID" value="NZ_CP071090.1"/>
</dbReference>
<evidence type="ECO:0000256" key="8">
    <source>
        <dbReference type="ARBA" id="ARBA00040643"/>
    </source>
</evidence>
<evidence type="ECO:0000259" key="11">
    <source>
        <dbReference type="Pfam" id="PF25179"/>
    </source>
</evidence>